<sequence>MVSGNSSNDERLQQLKAFDETKAGVKGIVDTGITKIPPIFVRPKEHLAGDDRTYGKATENPIKYSNCGPH</sequence>
<protein>
    <submittedName>
        <fullName evidence="2">Uncharacterized protein</fullName>
    </submittedName>
</protein>
<comment type="caution">
    <text evidence="2">The sequence shown here is derived from an EMBL/GenBank/DDBJ whole genome shotgun (WGS) entry which is preliminary data.</text>
</comment>
<dbReference type="AlphaFoldDB" id="A0AAW1VM83"/>
<dbReference type="Proteomes" id="UP001457282">
    <property type="component" value="Unassembled WGS sequence"/>
</dbReference>
<feature type="region of interest" description="Disordered" evidence="1">
    <location>
        <begin position="50"/>
        <end position="70"/>
    </location>
</feature>
<organism evidence="2 3">
    <name type="scientific">Rubus argutus</name>
    <name type="common">Southern blackberry</name>
    <dbReference type="NCBI Taxonomy" id="59490"/>
    <lineage>
        <taxon>Eukaryota</taxon>
        <taxon>Viridiplantae</taxon>
        <taxon>Streptophyta</taxon>
        <taxon>Embryophyta</taxon>
        <taxon>Tracheophyta</taxon>
        <taxon>Spermatophyta</taxon>
        <taxon>Magnoliopsida</taxon>
        <taxon>eudicotyledons</taxon>
        <taxon>Gunneridae</taxon>
        <taxon>Pentapetalae</taxon>
        <taxon>rosids</taxon>
        <taxon>fabids</taxon>
        <taxon>Rosales</taxon>
        <taxon>Rosaceae</taxon>
        <taxon>Rosoideae</taxon>
        <taxon>Rosoideae incertae sedis</taxon>
        <taxon>Rubus</taxon>
    </lineage>
</organism>
<evidence type="ECO:0000256" key="1">
    <source>
        <dbReference type="SAM" id="MobiDB-lite"/>
    </source>
</evidence>
<evidence type="ECO:0000313" key="2">
    <source>
        <dbReference type="EMBL" id="KAK9905424.1"/>
    </source>
</evidence>
<gene>
    <name evidence="2" type="ORF">M0R45_000148</name>
</gene>
<proteinExistence type="predicted"/>
<name>A0AAW1VM83_RUBAR</name>
<reference evidence="2 3" key="1">
    <citation type="journal article" date="2023" name="G3 (Bethesda)">
        <title>A chromosome-length genome assembly and annotation of blackberry (Rubus argutus, cv. 'Hillquist').</title>
        <authorList>
            <person name="Bruna T."/>
            <person name="Aryal R."/>
            <person name="Dudchenko O."/>
            <person name="Sargent D.J."/>
            <person name="Mead D."/>
            <person name="Buti M."/>
            <person name="Cavallini A."/>
            <person name="Hytonen T."/>
            <person name="Andres J."/>
            <person name="Pham M."/>
            <person name="Weisz D."/>
            <person name="Mascagni F."/>
            <person name="Usai G."/>
            <person name="Natali L."/>
            <person name="Bassil N."/>
            <person name="Fernandez G.E."/>
            <person name="Lomsadze A."/>
            <person name="Armour M."/>
            <person name="Olukolu B."/>
            <person name="Poorten T."/>
            <person name="Britton C."/>
            <person name="Davik J."/>
            <person name="Ashrafi H."/>
            <person name="Aiden E.L."/>
            <person name="Borodovsky M."/>
            <person name="Worthington M."/>
        </authorList>
    </citation>
    <scope>NUCLEOTIDE SEQUENCE [LARGE SCALE GENOMIC DNA]</scope>
    <source>
        <strain evidence="2">PI 553951</strain>
    </source>
</reference>
<dbReference type="EMBL" id="JBEDUW010000121">
    <property type="protein sequence ID" value="KAK9905424.1"/>
    <property type="molecule type" value="Genomic_DNA"/>
</dbReference>
<keyword evidence="3" id="KW-1185">Reference proteome</keyword>
<accession>A0AAW1VM83</accession>
<evidence type="ECO:0000313" key="3">
    <source>
        <dbReference type="Proteomes" id="UP001457282"/>
    </source>
</evidence>